<sequence length="371" mass="41563">MSSIRRKPSGQWEARYRDPNGRQRGRSFSTKVEARRFLERVGADIQRGAWMDPQQGRISLDVYADFWISQRSDLSPRTLELYRDLLDRYIIPAFRGTELTRITPAAVRVWYNELAGKRKSTSAKAYRLLRAILNTAVTDERITRNPCRVEGAGVERAAERPTATIAEVDALTQAMPERLMALVLLAAWCGLRRGELLGLRRKDVDLKHGTVRVETTRQQLRDGTVVVGPPKSQAGLRTVAVPPHITLALVKHLDCYVSPEPDALLFTGIKGGPLRVHVLQKSWDQARRSIGRSDLHLHDLRHSGNTWAAATGASTRELMARMGHASPRAALIYQHATEDRDRAIAAALSSLVESAEVVHIRRNCPPSDQQK</sequence>
<dbReference type="EMBL" id="JXUW01000007">
    <property type="protein sequence ID" value="KJE77200.1"/>
    <property type="molecule type" value="Genomic_DNA"/>
</dbReference>
<dbReference type="PANTHER" id="PTHR30349">
    <property type="entry name" value="PHAGE INTEGRASE-RELATED"/>
    <property type="match status" value="1"/>
</dbReference>
<dbReference type="PROSITE" id="PS51900">
    <property type="entry name" value="CB"/>
    <property type="match status" value="1"/>
</dbReference>
<accession>A0A0D8FVB0</accession>
<evidence type="ECO:0000256" key="2">
    <source>
        <dbReference type="ARBA" id="ARBA00022908"/>
    </source>
</evidence>
<dbReference type="SUPFAM" id="SSF56349">
    <property type="entry name" value="DNA breaking-rejoining enzymes"/>
    <property type="match status" value="1"/>
</dbReference>
<comment type="caution">
    <text evidence="9">The sequence shown here is derived from an EMBL/GenBank/DDBJ whole genome shotgun (WGS) entry which is preliminary data.</text>
</comment>
<dbReference type="InterPro" id="IPR058717">
    <property type="entry name" value="Phage_L5_Integrase_N"/>
</dbReference>
<dbReference type="InterPro" id="IPR013762">
    <property type="entry name" value="Integrase-like_cat_sf"/>
</dbReference>
<dbReference type="InterPro" id="IPR011010">
    <property type="entry name" value="DNA_brk_join_enz"/>
</dbReference>
<keyword evidence="10" id="KW-1185">Reference proteome</keyword>
<dbReference type="InterPro" id="IPR044068">
    <property type="entry name" value="CB"/>
</dbReference>
<dbReference type="CDD" id="cd01189">
    <property type="entry name" value="INT_ICEBs1_C_like"/>
    <property type="match status" value="1"/>
</dbReference>
<dbReference type="GO" id="GO:0006310">
    <property type="term" value="P:DNA recombination"/>
    <property type="evidence" value="ECO:0007669"/>
    <property type="project" value="UniProtKB-KW"/>
</dbReference>
<protein>
    <submittedName>
        <fullName evidence="9">Putative prophage phiRv2 integrase</fullName>
    </submittedName>
</protein>
<evidence type="ECO:0000256" key="5">
    <source>
        <dbReference type="PROSITE-ProRule" id="PRU01248"/>
    </source>
</evidence>
<dbReference type="STRING" id="1121877.FEAC_11340"/>
<dbReference type="Pfam" id="PF14659">
    <property type="entry name" value="Phage_int_SAM_3"/>
    <property type="match status" value="1"/>
</dbReference>
<gene>
    <name evidence="9" type="ORF">FEAC_11340</name>
</gene>
<keyword evidence="2" id="KW-0229">DNA integration</keyword>
<dbReference type="GeneID" id="78372368"/>
<evidence type="ECO:0000256" key="1">
    <source>
        <dbReference type="ARBA" id="ARBA00008857"/>
    </source>
</evidence>
<dbReference type="RefSeq" id="WP_052565695.1">
    <property type="nucleotide sequence ID" value="NZ_JQKF01000007.1"/>
</dbReference>
<dbReference type="Proteomes" id="UP000032336">
    <property type="component" value="Unassembled WGS sequence"/>
</dbReference>
<dbReference type="AlphaFoldDB" id="A0A0D8FVB0"/>
<evidence type="ECO:0000313" key="9">
    <source>
        <dbReference type="EMBL" id="KJE77200.1"/>
    </source>
</evidence>
<evidence type="ECO:0000259" key="7">
    <source>
        <dbReference type="PROSITE" id="PS51898"/>
    </source>
</evidence>
<dbReference type="Gene3D" id="1.10.150.130">
    <property type="match status" value="1"/>
</dbReference>
<dbReference type="PROSITE" id="PS51898">
    <property type="entry name" value="TYR_RECOMBINASE"/>
    <property type="match status" value="1"/>
</dbReference>
<comment type="similarity">
    <text evidence="1">Belongs to the 'phage' integrase family.</text>
</comment>
<dbReference type="Pfam" id="PF26003">
    <property type="entry name" value="Integrase_N_phage"/>
    <property type="match status" value="1"/>
</dbReference>
<feature type="domain" description="Tyr recombinase" evidence="7">
    <location>
        <begin position="158"/>
        <end position="346"/>
    </location>
</feature>
<evidence type="ECO:0000256" key="3">
    <source>
        <dbReference type="ARBA" id="ARBA00023125"/>
    </source>
</evidence>
<keyword evidence="3 5" id="KW-0238">DNA-binding</keyword>
<evidence type="ECO:0000256" key="4">
    <source>
        <dbReference type="ARBA" id="ARBA00023172"/>
    </source>
</evidence>
<proteinExistence type="inferred from homology"/>
<dbReference type="PANTHER" id="PTHR30349:SF64">
    <property type="entry name" value="PROPHAGE INTEGRASE INTD-RELATED"/>
    <property type="match status" value="1"/>
</dbReference>
<dbReference type="GO" id="GO:0003677">
    <property type="term" value="F:DNA binding"/>
    <property type="evidence" value="ECO:0007669"/>
    <property type="project" value="UniProtKB-UniRule"/>
</dbReference>
<dbReference type="Gene3D" id="1.10.443.10">
    <property type="entry name" value="Intergrase catalytic core"/>
    <property type="match status" value="1"/>
</dbReference>
<dbReference type="InterPro" id="IPR050090">
    <property type="entry name" value="Tyrosine_recombinase_XerCD"/>
</dbReference>
<feature type="region of interest" description="Disordered" evidence="6">
    <location>
        <begin position="1"/>
        <end position="27"/>
    </location>
</feature>
<dbReference type="InterPro" id="IPR004107">
    <property type="entry name" value="Integrase_SAM-like_N"/>
</dbReference>
<keyword evidence="4" id="KW-0233">DNA recombination</keyword>
<dbReference type="GO" id="GO:0015074">
    <property type="term" value="P:DNA integration"/>
    <property type="evidence" value="ECO:0007669"/>
    <property type="project" value="UniProtKB-KW"/>
</dbReference>
<dbReference type="eggNOG" id="COG0582">
    <property type="taxonomic scope" value="Bacteria"/>
</dbReference>
<feature type="domain" description="Core-binding (CB)" evidence="8">
    <location>
        <begin position="58"/>
        <end position="137"/>
    </location>
</feature>
<dbReference type="InterPro" id="IPR010998">
    <property type="entry name" value="Integrase_recombinase_N"/>
</dbReference>
<evidence type="ECO:0000256" key="6">
    <source>
        <dbReference type="SAM" id="MobiDB-lite"/>
    </source>
</evidence>
<reference evidence="9 10" key="1">
    <citation type="submission" date="2015-01" db="EMBL/GenBank/DDBJ databases">
        <title>Draft genome of the acidophilic iron oxidizer Ferrimicrobium acidiphilum strain T23.</title>
        <authorList>
            <person name="Poehlein A."/>
            <person name="Eisen S."/>
            <person name="Schloemann M."/>
            <person name="Johnson B.D."/>
            <person name="Daniel R."/>
            <person name="Muehling M."/>
        </authorList>
    </citation>
    <scope>NUCLEOTIDE SEQUENCE [LARGE SCALE GENOMIC DNA]</scope>
    <source>
        <strain evidence="9 10">T23</strain>
    </source>
</reference>
<name>A0A0D8FVB0_9ACTN</name>
<evidence type="ECO:0000259" key="8">
    <source>
        <dbReference type="PROSITE" id="PS51900"/>
    </source>
</evidence>
<dbReference type="Pfam" id="PF00589">
    <property type="entry name" value="Phage_integrase"/>
    <property type="match status" value="1"/>
</dbReference>
<dbReference type="InterPro" id="IPR002104">
    <property type="entry name" value="Integrase_catalytic"/>
</dbReference>
<organism evidence="9 10">
    <name type="scientific">Ferrimicrobium acidiphilum DSM 19497</name>
    <dbReference type="NCBI Taxonomy" id="1121877"/>
    <lineage>
        <taxon>Bacteria</taxon>
        <taxon>Bacillati</taxon>
        <taxon>Actinomycetota</taxon>
        <taxon>Acidimicrobiia</taxon>
        <taxon>Acidimicrobiales</taxon>
        <taxon>Acidimicrobiaceae</taxon>
        <taxon>Ferrimicrobium</taxon>
    </lineage>
</organism>
<dbReference type="PATRIC" id="fig|1121877.4.peg.1244"/>
<evidence type="ECO:0000313" key="10">
    <source>
        <dbReference type="Proteomes" id="UP000032336"/>
    </source>
</evidence>